<name>A0A822YKP2_NELNU</name>
<evidence type="ECO:0000313" key="3">
    <source>
        <dbReference type="Proteomes" id="UP000607653"/>
    </source>
</evidence>
<reference evidence="2 3" key="1">
    <citation type="journal article" date="2020" name="Mol. Biol. Evol.">
        <title>Distinct Expression and Methylation Patterns for Genes with Different Fates following a Single Whole-Genome Duplication in Flowering Plants.</title>
        <authorList>
            <person name="Shi T."/>
            <person name="Rahmani R.S."/>
            <person name="Gugger P.F."/>
            <person name="Wang M."/>
            <person name="Li H."/>
            <person name="Zhang Y."/>
            <person name="Li Z."/>
            <person name="Wang Q."/>
            <person name="Van de Peer Y."/>
            <person name="Marchal K."/>
            <person name="Chen J."/>
        </authorList>
    </citation>
    <scope>NUCLEOTIDE SEQUENCE [LARGE SCALE GENOMIC DNA]</scope>
    <source>
        <tissue evidence="2">Leaf</tissue>
    </source>
</reference>
<dbReference type="CDD" id="cd00303">
    <property type="entry name" value="retropepsin_like"/>
    <property type="match status" value="1"/>
</dbReference>
<organism evidence="2 3">
    <name type="scientific">Nelumbo nucifera</name>
    <name type="common">Sacred lotus</name>
    <dbReference type="NCBI Taxonomy" id="4432"/>
    <lineage>
        <taxon>Eukaryota</taxon>
        <taxon>Viridiplantae</taxon>
        <taxon>Streptophyta</taxon>
        <taxon>Embryophyta</taxon>
        <taxon>Tracheophyta</taxon>
        <taxon>Spermatophyta</taxon>
        <taxon>Magnoliopsida</taxon>
        <taxon>Proteales</taxon>
        <taxon>Nelumbonaceae</taxon>
        <taxon>Nelumbo</taxon>
    </lineage>
</organism>
<protein>
    <submittedName>
        <fullName evidence="2">Uncharacterized protein</fullName>
    </submittedName>
</protein>
<dbReference type="PANTHER" id="PTHR35046">
    <property type="entry name" value="ZINC KNUCKLE (CCHC-TYPE) FAMILY PROTEIN"/>
    <property type="match status" value="1"/>
</dbReference>
<evidence type="ECO:0000256" key="1">
    <source>
        <dbReference type="SAM" id="MobiDB-lite"/>
    </source>
</evidence>
<keyword evidence="3" id="KW-1185">Reference proteome</keyword>
<dbReference type="PANTHER" id="PTHR35046:SF9">
    <property type="entry name" value="RNA-DIRECTED DNA POLYMERASE"/>
    <property type="match status" value="1"/>
</dbReference>
<proteinExistence type="predicted"/>
<accession>A0A822YKP2</accession>
<dbReference type="EMBL" id="DUZY01000003">
    <property type="protein sequence ID" value="DAD32141.1"/>
    <property type="molecule type" value="Genomic_DNA"/>
</dbReference>
<evidence type="ECO:0000313" key="2">
    <source>
        <dbReference type="EMBL" id="DAD32141.1"/>
    </source>
</evidence>
<dbReference type="InterPro" id="IPR021109">
    <property type="entry name" value="Peptidase_aspartic_dom_sf"/>
</dbReference>
<gene>
    <name evidence="2" type="ORF">HUJ06_010992</name>
</gene>
<comment type="caution">
    <text evidence="2">The sequence shown here is derived from an EMBL/GenBank/DDBJ whole genome shotgun (WGS) entry which is preliminary data.</text>
</comment>
<dbReference type="Proteomes" id="UP000607653">
    <property type="component" value="Unassembled WGS sequence"/>
</dbReference>
<sequence>MNVVFAATVERLNLVAQPHPQPYKIAWLNKMTLQIEQIALVSISYGSYVDDIWCDVIPMNATHILLGRPWLYDRDVYHCGKENTYYFLFNGKRIVMKPMSPDEIKKRTKTPQKTAPAPKQVVE</sequence>
<feature type="region of interest" description="Disordered" evidence="1">
    <location>
        <begin position="100"/>
        <end position="123"/>
    </location>
</feature>
<dbReference type="Gene3D" id="2.40.70.10">
    <property type="entry name" value="Acid Proteases"/>
    <property type="match status" value="1"/>
</dbReference>
<dbReference type="AlphaFoldDB" id="A0A822YKP2"/>